<gene>
    <name evidence="2" type="ORF">BGW38_010147</name>
</gene>
<dbReference type="Proteomes" id="UP000780801">
    <property type="component" value="Unassembled WGS sequence"/>
</dbReference>
<evidence type="ECO:0000313" key="3">
    <source>
        <dbReference type="Proteomes" id="UP000780801"/>
    </source>
</evidence>
<comment type="caution">
    <text evidence="2">The sequence shown here is derived from an EMBL/GenBank/DDBJ whole genome shotgun (WGS) entry which is preliminary data.</text>
</comment>
<feature type="compositionally biased region" description="Basic and acidic residues" evidence="1">
    <location>
        <begin position="49"/>
        <end position="63"/>
    </location>
</feature>
<name>A0A9P6FXD3_9FUNG</name>
<dbReference type="AlphaFoldDB" id="A0A9P6FXD3"/>
<keyword evidence="3" id="KW-1185">Reference proteome</keyword>
<organism evidence="2 3">
    <name type="scientific">Lunasporangiospora selenospora</name>
    <dbReference type="NCBI Taxonomy" id="979761"/>
    <lineage>
        <taxon>Eukaryota</taxon>
        <taxon>Fungi</taxon>
        <taxon>Fungi incertae sedis</taxon>
        <taxon>Mucoromycota</taxon>
        <taxon>Mortierellomycotina</taxon>
        <taxon>Mortierellomycetes</taxon>
        <taxon>Mortierellales</taxon>
        <taxon>Mortierellaceae</taxon>
        <taxon>Lunasporangiospora</taxon>
    </lineage>
</organism>
<evidence type="ECO:0000256" key="1">
    <source>
        <dbReference type="SAM" id="MobiDB-lite"/>
    </source>
</evidence>
<evidence type="ECO:0000313" key="2">
    <source>
        <dbReference type="EMBL" id="KAF9583144.1"/>
    </source>
</evidence>
<dbReference type="EMBL" id="JAABOA010000797">
    <property type="protein sequence ID" value="KAF9583144.1"/>
    <property type="molecule type" value="Genomic_DNA"/>
</dbReference>
<protein>
    <submittedName>
        <fullName evidence="2">Uncharacterized protein</fullName>
    </submittedName>
</protein>
<feature type="region of interest" description="Disordered" evidence="1">
    <location>
        <begin position="43"/>
        <end position="63"/>
    </location>
</feature>
<accession>A0A9P6FXD3</accession>
<dbReference type="OrthoDB" id="2447903at2759"/>
<proteinExistence type="predicted"/>
<sequence>MTPNEHSPVDDDVFSDDHYSVNNSFESCFEDFSEGFSEHDSFQYDSGENDSHQRNSDWETGDRNSHNGIEFYDEATSLSIFANPGSQTLYLFVAWAVLKSTRLNSIHGHFFIPANNGTFECRVKDGDGLFCGKAVKKTESSDARLNHVITKRAEVHWALDEFRSYQERVKERLGLQNQISVSNYPAVKNTRSNASCGSQKKTPSPAQDSFEESLIQIIAVHGVAFNVIQSNLFKKMCTIQYLTRWLKSRPQKP</sequence>
<reference evidence="2" key="1">
    <citation type="journal article" date="2020" name="Fungal Divers.">
        <title>Resolving the Mortierellaceae phylogeny through synthesis of multi-gene phylogenetics and phylogenomics.</title>
        <authorList>
            <person name="Vandepol N."/>
            <person name="Liber J."/>
            <person name="Desiro A."/>
            <person name="Na H."/>
            <person name="Kennedy M."/>
            <person name="Barry K."/>
            <person name="Grigoriev I.V."/>
            <person name="Miller A.N."/>
            <person name="O'Donnell K."/>
            <person name="Stajich J.E."/>
            <person name="Bonito G."/>
        </authorList>
    </citation>
    <scope>NUCLEOTIDE SEQUENCE</scope>
    <source>
        <strain evidence="2">KOD1015</strain>
    </source>
</reference>